<gene>
    <name evidence="6" type="ORF">HDU87_002709</name>
</gene>
<evidence type="ECO:0000313" key="7">
    <source>
        <dbReference type="Proteomes" id="UP001212152"/>
    </source>
</evidence>
<feature type="domain" description="RMI1 N-terminal" evidence="5">
    <location>
        <begin position="18"/>
        <end position="65"/>
    </location>
</feature>
<dbReference type="EMBL" id="JADGJQ010000002">
    <property type="protein sequence ID" value="KAJ3185142.1"/>
    <property type="molecule type" value="Genomic_DNA"/>
</dbReference>
<feature type="region of interest" description="Disordered" evidence="3">
    <location>
        <begin position="266"/>
        <end position="289"/>
    </location>
</feature>
<keyword evidence="7" id="KW-1185">Reference proteome</keyword>
<comment type="similarity">
    <text evidence="1">Belongs to the RMI1 family.</text>
</comment>
<evidence type="ECO:0000313" key="6">
    <source>
        <dbReference type="EMBL" id="KAJ3185142.1"/>
    </source>
</evidence>
<dbReference type="InterPro" id="IPR042470">
    <property type="entry name" value="RMI1_N_C_sf"/>
</dbReference>
<evidence type="ECO:0000259" key="5">
    <source>
        <dbReference type="Pfam" id="PF21000"/>
    </source>
</evidence>
<evidence type="ECO:0000256" key="1">
    <source>
        <dbReference type="ARBA" id="ARBA00006395"/>
    </source>
</evidence>
<dbReference type="AlphaFoldDB" id="A0AAD5TUL7"/>
<dbReference type="SMART" id="SM01161">
    <property type="entry name" value="DUF1767"/>
    <property type="match status" value="1"/>
</dbReference>
<feature type="compositionally biased region" description="Pro residues" evidence="3">
    <location>
        <begin position="268"/>
        <end position="277"/>
    </location>
</feature>
<name>A0AAD5TUL7_9FUNG</name>
<feature type="domain" description="RecQ mediated genome instability protein 1 OB-fold" evidence="4">
    <location>
        <begin position="71"/>
        <end position="201"/>
    </location>
</feature>
<sequence>MPAAAAAATVGRPVLDALNARHFRIHPDWIAQCAAYLNSMPSPPSTTPALVNAIAHQFLHSDIADMALPVLPADIADAHRVQLGQHPQSPIVLQVNDVHEVGVPVNAILEAIAEFKPKKGEPPRPPGQVLRLPRKMLRMVLHDGHQQVTAMEYATLPGIALDSPVGMKVLITGATIRRGILIATPANFKVIGGQVAAMNEHGSLHRLENNCRRALGMDELPPPEHAAVVAGQQQQLPHQHPPPPQPHLPQAGPRPAVANLAARIAPQPYQPPLPPQPALSRPRPATAAAPEPIDYTEHDLFGESLDFDFDDDDLDNDDFDAILAVEAKFASQTSIKSGSPIRPPPPSNGRSSSRGLPIKRESRSPTPEIALLTSKKSRPSPHDKSSGR</sequence>
<evidence type="ECO:0000256" key="2">
    <source>
        <dbReference type="ARBA" id="ARBA00018987"/>
    </source>
</evidence>
<evidence type="ECO:0000259" key="4">
    <source>
        <dbReference type="Pfam" id="PF08585"/>
    </source>
</evidence>
<reference evidence="6" key="1">
    <citation type="submission" date="2020-05" db="EMBL/GenBank/DDBJ databases">
        <title>Phylogenomic resolution of chytrid fungi.</title>
        <authorList>
            <person name="Stajich J.E."/>
            <person name="Amses K."/>
            <person name="Simmons R."/>
            <person name="Seto K."/>
            <person name="Myers J."/>
            <person name="Bonds A."/>
            <person name="Quandt C.A."/>
            <person name="Barry K."/>
            <person name="Liu P."/>
            <person name="Grigoriev I."/>
            <person name="Longcore J.E."/>
            <person name="James T.Y."/>
        </authorList>
    </citation>
    <scope>NUCLEOTIDE SEQUENCE</scope>
    <source>
        <strain evidence="6">JEL0379</strain>
    </source>
</reference>
<dbReference type="PANTHER" id="PTHR14790">
    <property type="entry name" value="RECQ-MEDIATED GENOME INSTABILITY PROTEIN 1 RMI1"/>
    <property type="match status" value="1"/>
</dbReference>
<proteinExistence type="inferred from homology"/>
<protein>
    <recommendedName>
        <fullName evidence="2">RecQ-mediated genome instability protein 1</fullName>
    </recommendedName>
</protein>
<dbReference type="Proteomes" id="UP001212152">
    <property type="component" value="Unassembled WGS sequence"/>
</dbReference>
<dbReference type="Pfam" id="PF08585">
    <property type="entry name" value="RMI1_N_C"/>
    <property type="match status" value="1"/>
</dbReference>
<dbReference type="InterPro" id="IPR049363">
    <property type="entry name" value="RMI1_N"/>
</dbReference>
<dbReference type="Pfam" id="PF21000">
    <property type="entry name" value="RMI1_N_N"/>
    <property type="match status" value="1"/>
</dbReference>
<feature type="compositionally biased region" description="Low complexity" evidence="3">
    <location>
        <begin position="278"/>
        <end position="289"/>
    </location>
</feature>
<feature type="region of interest" description="Disordered" evidence="3">
    <location>
        <begin position="228"/>
        <end position="253"/>
    </location>
</feature>
<dbReference type="InterPro" id="IPR013894">
    <property type="entry name" value="RMI1_OB"/>
</dbReference>
<dbReference type="GO" id="GO:0031422">
    <property type="term" value="C:RecQ family helicase-topoisomerase III complex"/>
    <property type="evidence" value="ECO:0007669"/>
    <property type="project" value="TreeGrafter"/>
</dbReference>
<dbReference type="PANTHER" id="PTHR14790:SF15">
    <property type="entry name" value="RECQ-MEDIATED GENOME INSTABILITY PROTEIN 1"/>
    <property type="match status" value="1"/>
</dbReference>
<accession>A0AAD5TUL7</accession>
<organism evidence="6 7">
    <name type="scientific">Geranomyces variabilis</name>
    <dbReference type="NCBI Taxonomy" id="109894"/>
    <lineage>
        <taxon>Eukaryota</taxon>
        <taxon>Fungi</taxon>
        <taxon>Fungi incertae sedis</taxon>
        <taxon>Chytridiomycota</taxon>
        <taxon>Chytridiomycota incertae sedis</taxon>
        <taxon>Chytridiomycetes</taxon>
        <taxon>Spizellomycetales</taxon>
        <taxon>Powellomycetaceae</taxon>
        <taxon>Geranomyces</taxon>
    </lineage>
</organism>
<feature type="region of interest" description="Disordered" evidence="3">
    <location>
        <begin position="329"/>
        <end position="388"/>
    </location>
</feature>
<dbReference type="Gene3D" id="2.40.50.770">
    <property type="entry name" value="RecQ-mediated genome instability protein Rmi1, C-terminal domain"/>
    <property type="match status" value="1"/>
</dbReference>
<dbReference type="GO" id="GO:0000712">
    <property type="term" value="P:resolution of meiotic recombination intermediates"/>
    <property type="evidence" value="ECO:0007669"/>
    <property type="project" value="TreeGrafter"/>
</dbReference>
<comment type="caution">
    <text evidence="6">The sequence shown here is derived from an EMBL/GenBank/DDBJ whole genome shotgun (WGS) entry which is preliminary data.</text>
</comment>
<dbReference type="GO" id="GO:0016604">
    <property type="term" value="C:nuclear body"/>
    <property type="evidence" value="ECO:0007669"/>
    <property type="project" value="TreeGrafter"/>
</dbReference>
<dbReference type="GO" id="GO:0000724">
    <property type="term" value="P:double-strand break repair via homologous recombination"/>
    <property type="evidence" value="ECO:0007669"/>
    <property type="project" value="TreeGrafter"/>
</dbReference>
<evidence type="ECO:0000256" key="3">
    <source>
        <dbReference type="SAM" id="MobiDB-lite"/>
    </source>
</evidence>